<dbReference type="RefSeq" id="WP_161977218.1">
    <property type="nucleotide sequence ID" value="NZ_BIFS01000001.1"/>
</dbReference>
<evidence type="ECO:0000313" key="2">
    <source>
        <dbReference type="Proteomes" id="UP000287188"/>
    </source>
</evidence>
<dbReference type="InterPro" id="IPR023393">
    <property type="entry name" value="START-like_dom_sf"/>
</dbReference>
<proteinExistence type="predicted"/>
<evidence type="ECO:0000313" key="1">
    <source>
        <dbReference type="EMBL" id="GCE17957.1"/>
    </source>
</evidence>
<dbReference type="AlphaFoldDB" id="A0A402AFR9"/>
<evidence type="ECO:0008006" key="3">
    <source>
        <dbReference type="Google" id="ProtNLM"/>
    </source>
</evidence>
<gene>
    <name evidence="1" type="ORF">KDK_17570</name>
</gene>
<accession>A0A402AFR9</accession>
<protein>
    <recommendedName>
        <fullName evidence="3">Carbon monoxide dehydrogenase subunit G</fullName>
    </recommendedName>
</protein>
<comment type="caution">
    <text evidence="1">The sequence shown here is derived from an EMBL/GenBank/DDBJ whole genome shotgun (WGS) entry which is preliminary data.</text>
</comment>
<dbReference type="Gene3D" id="3.30.530.20">
    <property type="match status" value="1"/>
</dbReference>
<dbReference type="EMBL" id="BIFS01000001">
    <property type="protein sequence ID" value="GCE17957.1"/>
    <property type="molecule type" value="Genomic_DNA"/>
</dbReference>
<dbReference type="InterPro" id="IPR010419">
    <property type="entry name" value="CO_DH_gsu"/>
</dbReference>
<organism evidence="1 2">
    <name type="scientific">Dictyobacter kobayashii</name>
    <dbReference type="NCBI Taxonomy" id="2014872"/>
    <lineage>
        <taxon>Bacteria</taxon>
        <taxon>Bacillati</taxon>
        <taxon>Chloroflexota</taxon>
        <taxon>Ktedonobacteria</taxon>
        <taxon>Ktedonobacterales</taxon>
        <taxon>Dictyobacteraceae</taxon>
        <taxon>Dictyobacter</taxon>
    </lineage>
</organism>
<dbReference type="PANTHER" id="PTHR38588">
    <property type="entry name" value="BLL0334 PROTEIN"/>
    <property type="match status" value="1"/>
</dbReference>
<keyword evidence="2" id="KW-1185">Reference proteome</keyword>
<dbReference type="Proteomes" id="UP000287188">
    <property type="component" value="Unassembled WGS sequence"/>
</dbReference>
<sequence>MNIEGTYTLQASPQEVWRCLTDQEILGVTIPGLQQVKSVDQHTYDVTLTMSSGLLSGTHHGVMTLSEQQYPYHYRLTFTSDGDTNLSGVGSIHLHEREHKTIVAYKGTITTNKVGSKLTPALIKGAVKHFIQQYFQHLAEYLRSHDHAPLANQPETHETQRTTSTNGDIIILPGRNEQAETPLPATLAARVVQLLHLGAEDTQEQLRWEQRIRRTGTITGLALLIWIGTRLPRRRR</sequence>
<name>A0A402AFR9_9CHLR</name>
<dbReference type="SUPFAM" id="SSF55961">
    <property type="entry name" value="Bet v1-like"/>
    <property type="match status" value="1"/>
</dbReference>
<dbReference type="Pfam" id="PF06240">
    <property type="entry name" value="COXG"/>
    <property type="match status" value="1"/>
</dbReference>
<dbReference type="PANTHER" id="PTHR38588:SF1">
    <property type="entry name" value="BLL0334 PROTEIN"/>
    <property type="match status" value="1"/>
</dbReference>
<reference evidence="2" key="1">
    <citation type="submission" date="2018-12" db="EMBL/GenBank/DDBJ databases">
        <title>Tengunoibacter tsumagoiensis gen. nov., sp. nov., Dictyobacter kobayashii sp. nov., D. alpinus sp. nov., and D. joshuensis sp. nov. and description of Dictyobacteraceae fam. nov. within the order Ktedonobacterales isolated from Tengu-no-mugimeshi.</title>
        <authorList>
            <person name="Wang C.M."/>
            <person name="Zheng Y."/>
            <person name="Sakai Y."/>
            <person name="Toyoda A."/>
            <person name="Minakuchi Y."/>
            <person name="Abe K."/>
            <person name="Yokota A."/>
            <person name="Yabe S."/>
        </authorList>
    </citation>
    <scope>NUCLEOTIDE SEQUENCE [LARGE SCALE GENOMIC DNA]</scope>
    <source>
        <strain evidence="2">Uno11</strain>
    </source>
</reference>